<dbReference type="CDD" id="cd16325">
    <property type="entry name" value="LolA"/>
    <property type="match status" value="1"/>
</dbReference>
<dbReference type="Pfam" id="PF03548">
    <property type="entry name" value="LolA"/>
    <property type="match status" value="1"/>
</dbReference>
<name>A0ABR9AH75_9BACT</name>
<dbReference type="InterPro" id="IPR004564">
    <property type="entry name" value="OM_lipoprot_carrier_LolA-like"/>
</dbReference>
<evidence type="ECO:0000313" key="3">
    <source>
        <dbReference type="EMBL" id="MBD8488065.1"/>
    </source>
</evidence>
<comment type="caution">
    <text evidence="3">The sequence shown here is derived from an EMBL/GenBank/DDBJ whole genome shotgun (WGS) entry which is preliminary data.</text>
</comment>
<protein>
    <submittedName>
        <fullName evidence="3">Outer membrane lipoprotein carrier protein LolA</fullName>
    </submittedName>
</protein>
<dbReference type="RefSeq" id="WP_192008845.1">
    <property type="nucleotide sequence ID" value="NZ_JACYTQ010000001.1"/>
</dbReference>
<proteinExistence type="predicted"/>
<accession>A0ABR9AH75</accession>
<dbReference type="Gene3D" id="2.50.20.10">
    <property type="entry name" value="Lipoprotein localisation LolA/LolB/LppX"/>
    <property type="match status" value="1"/>
</dbReference>
<keyword evidence="1 2" id="KW-0732">Signal</keyword>
<dbReference type="PANTHER" id="PTHR35869">
    <property type="entry name" value="OUTER-MEMBRANE LIPOPROTEIN CARRIER PROTEIN"/>
    <property type="match status" value="1"/>
</dbReference>
<dbReference type="EMBL" id="JACYTQ010000001">
    <property type="protein sequence ID" value="MBD8488065.1"/>
    <property type="molecule type" value="Genomic_DNA"/>
</dbReference>
<gene>
    <name evidence="3" type="ORF">IFO69_04830</name>
</gene>
<dbReference type="InterPro" id="IPR029046">
    <property type="entry name" value="LolA/LolB/LppX"/>
</dbReference>
<evidence type="ECO:0000313" key="4">
    <source>
        <dbReference type="Proteomes" id="UP000647133"/>
    </source>
</evidence>
<dbReference type="SUPFAM" id="SSF89392">
    <property type="entry name" value="Prokaryotic lipoproteins and lipoprotein localization factors"/>
    <property type="match status" value="1"/>
</dbReference>
<evidence type="ECO:0000256" key="1">
    <source>
        <dbReference type="ARBA" id="ARBA00022729"/>
    </source>
</evidence>
<dbReference type="Proteomes" id="UP000647133">
    <property type="component" value="Unassembled WGS sequence"/>
</dbReference>
<dbReference type="PANTHER" id="PTHR35869:SF1">
    <property type="entry name" value="OUTER-MEMBRANE LIPOPROTEIN CARRIER PROTEIN"/>
    <property type="match status" value="1"/>
</dbReference>
<organism evidence="3 4">
    <name type="scientific">Echinicola arenosa</name>
    <dbReference type="NCBI Taxonomy" id="2774144"/>
    <lineage>
        <taxon>Bacteria</taxon>
        <taxon>Pseudomonadati</taxon>
        <taxon>Bacteroidota</taxon>
        <taxon>Cytophagia</taxon>
        <taxon>Cytophagales</taxon>
        <taxon>Cyclobacteriaceae</taxon>
        <taxon>Echinicola</taxon>
    </lineage>
</organism>
<reference evidence="3 4" key="1">
    <citation type="submission" date="2020-09" db="EMBL/GenBank/DDBJ databases">
        <title>Echinicola sp. CAU 1574 isolated from sand of Sido Beach.</title>
        <authorList>
            <person name="Kim W."/>
        </authorList>
    </citation>
    <scope>NUCLEOTIDE SEQUENCE [LARGE SCALE GENOMIC DNA]</scope>
    <source>
        <strain evidence="3 4">CAU 1574</strain>
    </source>
</reference>
<keyword evidence="3" id="KW-0449">Lipoprotein</keyword>
<feature type="signal peptide" evidence="2">
    <location>
        <begin position="1"/>
        <end position="20"/>
    </location>
</feature>
<feature type="chain" id="PRO_5045833385" evidence="2">
    <location>
        <begin position="21"/>
        <end position="218"/>
    </location>
</feature>
<keyword evidence="4" id="KW-1185">Reference proteome</keyword>
<evidence type="ECO:0000256" key="2">
    <source>
        <dbReference type="SAM" id="SignalP"/>
    </source>
</evidence>
<sequence length="218" mass="24865">MLKRIILLSLLFTIGVQVHAWAQKDPKAKAILDQMSERYQSLNGLEASFEYYYYNDLDGASQTSNGEVAVKGNRYKLVLDDQEVYNDGQTVWTLIKSGNYQEVTINTVNTSEDELTPSSIYNLYRKGYDYSLNGETSKNGKAVQEILLVAENKKAQFQKIKLFVEKNKKDLVAWEVADSDGGTFKYEFKDVKTDIALDNAYFVFDPKKHPGIEVIDLR</sequence>